<evidence type="ECO:0000256" key="1">
    <source>
        <dbReference type="ARBA" id="ARBA00007689"/>
    </source>
</evidence>
<dbReference type="InterPro" id="IPR005545">
    <property type="entry name" value="YCII"/>
</dbReference>
<keyword evidence="4" id="KW-1185">Reference proteome</keyword>
<accession>A0ABT1BIW4</accession>
<protein>
    <submittedName>
        <fullName evidence="3">YciI family protein</fullName>
    </submittedName>
</protein>
<dbReference type="Gene3D" id="3.30.70.1060">
    <property type="entry name" value="Dimeric alpha+beta barrel"/>
    <property type="match status" value="1"/>
</dbReference>
<dbReference type="RefSeq" id="WP_252768294.1">
    <property type="nucleotide sequence ID" value="NZ_JAMXMC010000002.1"/>
</dbReference>
<gene>
    <name evidence="3" type="ORF">M0L44_03845</name>
</gene>
<dbReference type="InterPro" id="IPR011008">
    <property type="entry name" value="Dimeric_a/b-barrel"/>
</dbReference>
<feature type="domain" description="YCII-related" evidence="2">
    <location>
        <begin position="5"/>
        <end position="91"/>
    </location>
</feature>
<name>A0ABT1BIW4_9BURK</name>
<evidence type="ECO:0000313" key="4">
    <source>
        <dbReference type="Proteomes" id="UP001204851"/>
    </source>
</evidence>
<comment type="caution">
    <text evidence="3">The sequence shown here is derived from an EMBL/GenBank/DDBJ whole genome shotgun (WGS) entry which is preliminary data.</text>
</comment>
<dbReference type="Pfam" id="PF03795">
    <property type="entry name" value="YCII"/>
    <property type="match status" value="1"/>
</dbReference>
<sequence>MSPVLFAILFTDKPGHGALRAEQLQAHIDWVDAHKEQVLVAGSLRHEPSDVPKGGLWVVEAPSKQAVMDLLVSDPFYTCGLRQSVKVLHWSKALEHHRALV</sequence>
<reference evidence="3 4" key="1">
    <citation type="submission" date="2022-06" db="EMBL/GenBank/DDBJ databases">
        <title>Ideonella sp. NS12-5 Genome sequencing and assembly.</title>
        <authorList>
            <person name="Jung Y."/>
        </authorList>
    </citation>
    <scope>NUCLEOTIDE SEQUENCE [LARGE SCALE GENOMIC DNA]</scope>
    <source>
        <strain evidence="3 4">NS12-5</strain>
    </source>
</reference>
<organism evidence="3 4">
    <name type="scientific">Ideonella oryzae</name>
    <dbReference type="NCBI Taxonomy" id="2937441"/>
    <lineage>
        <taxon>Bacteria</taxon>
        <taxon>Pseudomonadati</taxon>
        <taxon>Pseudomonadota</taxon>
        <taxon>Betaproteobacteria</taxon>
        <taxon>Burkholderiales</taxon>
        <taxon>Sphaerotilaceae</taxon>
        <taxon>Ideonella</taxon>
    </lineage>
</organism>
<evidence type="ECO:0000313" key="3">
    <source>
        <dbReference type="EMBL" id="MCO5975859.1"/>
    </source>
</evidence>
<dbReference type="Proteomes" id="UP001204851">
    <property type="component" value="Unassembled WGS sequence"/>
</dbReference>
<evidence type="ECO:0000259" key="2">
    <source>
        <dbReference type="Pfam" id="PF03795"/>
    </source>
</evidence>
<proteinExistence type="inferred from homology"/>
<dbReference type="EMBL" id="JAMXMC010000002">
    <property type="protein sequence ID" value="MCO5975859.1"/>
    <property type="molecule type" value="Genomic_DNA"/>
</dbReference>
<comment type="similarity">
    <text evidence="1">Belongs to the YciI family.</text>
</comment>
<dbReference type="SUPFAM" id="SSF54909">
    <property type="entry name" value="Dimeric alpha+beta barrel"/>
    <property type="match status" value="1"/>
</dbReference>